<dbReference type="CDD" id="cd03293">
    <property type="entry name" value="ABC_NrtD_SsuB_transporters"/>
    <property type="match status" value="1"/>
</dbReference>
<dbReference type="InterPro" id="IPR027417">
    <property type="entry name" value="P-loop_NTPase"/>
</dbReference>
<dbReference type="InterPro" id="IPR050166">
    <property type="entry name" value="ABC_transporter_ATP-bind"/>
</dbReference>
<protein>
    <submittedName>
        <fullName evidence="5">Bicarbonate transport ATP-binding protein CmpD</fullName>
        <ecNumber evidence="5">3.6.3.-</ecNumber>
    </submittedName>
</protein>
<dbReference type="InterPro" id="IPR003593">
    <property type="entry name" value="AAA+_ATPase"/>
</dbReference>
<dbReference type="SUPFAM" id="SSF52540">
    <property type="entry name" value="P-loop containing nucleoside triphosphate hydrolases"/>
    <property type="match status" value="1"/>
</dbReference>
<dbReference type="Gene3D" id="3.40.50.300">
    <property type="entry name" value="P-loop containing nucleotide triphosphate hydrolases"/>
    <property type="match status" value="1"/>
</dbReference>
<evidence type="ECO:0000313" key="6">
    <source>
        <dbReference type="Proteomes" id="UP000276437"/>
    </source>
</evidence>
<dbReference type="EC" id="3.6.3.-" evidence="5"/>
<dbReference type="Pfam" id="PF00005">
    <property type="entry name" value="ABC_tran"/>
    <property type="match status" value="1"/>
</dbReference>
<dbReference type="EMBL" id="AP018449">
    <property type="protein sequence ID" value="BBB93409.1"/>
    <property type="molecule type" value="Genomic_DNA"/>
</dbReference>
<dbReference type="RefSeq" id="WP_126310235.1">
    <property type="nucleotide sequence ID" value="NZ_AP018449.1"/>
</dbReference>
<dbReference type="Proteomes" id="UP000276437">
    <property type="component" value="Chromosome"/>
</dbReference>
<evidence type="ECO:0000313" key="5">
    <source>
        <dbReference type="EMBL" id="BBB93409.1"/>
    </source>
</evidence>
<accession>A0A348AQR1</accession>
<organism evidence="5 6">
    <name type="scientific">Methylomusa anaerophila</name>
    <dbReference type="NCBI Taxonomy" id="1930071"/>
    <lineage>
        <taxon>Bacteria</taxon>
        <taxon>Bacillati</taxon>
        <taxon>Bacillota</taxon>
        <taxon>Negativicutes</taxon>
        <taxon>Selenomonadales</taxon>
        <taxon>Sporomusaceae</taxon>
        <taxon>Methylomusa</taxon>
    </lineage>
</organism>
<dbReference type="AlphaFoldDB" id="A0A348AQR1"/>
<dbReference type="OrthoDB" id="9802264at2"/>
<feature type="domain" description="ABC transporter" evidence="4">
    <location>
        <begin position="6"/>
        <end position="233"/>
    </location>
</feature>
<dbReference type="PANTHER" id="PTHR42788:SF13">
    <property type="entry name" value="ALIPHATIC SULFONATES IMPORT ATP-BINDING PROTEIN SSUB"/>
    <property type="match status" value="1"/>
</dbReference>
<reference evidence="5 6" key="1">
    <citation type="journal article" date="2018" name="Int. J. Syst. Evol. Microbiol.">
        <title>Methylomusa anaerophila gen. nov., sp. nov., an anaerobic methanol-utilizing bacterium isolated from a microbial fuel cell.</title>
        <authorList>
            <person name="Amano N."/>
            <person name="Yamamuro A."/>
            <person name="Miyahara M."/>
            <person name="Kouzuma A."/>
            <person name="Abe T."/>
            <person name="Watanabe K."/>
        </authorList>
    </citation>
    <scope>NUCLEOTIDE SEQUENCE [LARGE SCALE GENOMIC DNA]</scope>
    <source>
        <strain evidence="5 6">MMFC1</strain>
    </source>
</reference>
<dbReference type="InterPro" id="IPR017871">
    <property type="entry name" value="ABC_transporter-like_CS"/>
</dbReference>
<keyword evidence="2" id="KW-0547">Nucleotide-binding</keyword>
<gene>
    <name evidence="5" type="primary">cmpD_3</name>
    <name evidence="5" type="ORF">MAMMFC1_04126</name>
</gene>
<dbReference type="InterPro" id="IPR003439">
    <property type="entry name" value="ABC_transporter-like_ATP-bd"/>
</dbReference>
<dbReference type="GO" id="GO:0005524">
    <property type="term" value="F:ATP binding"/>
    <property type="evidence" value="ECO:0007669"/>
    <property type="project" value="UniProtKB-KW"/>
</dbReference>
<evidence type="ECO:0000256" key="1">
    <source>
        <dbReference type="ARBA" id="ARBA00022448"/>
    </source>
</evidence>
<keyword evidence="6" id="KW-1185">Reference proteome</keyword>
<evidence type="ECO:0000256" key="2">
    <source>
        <dbReference type="ARBA" id="ARBA00022741"/>
    </source>
</evidence>
<dbReference type="GO" id="GO:0016887">
    <property type="term" value="F:ATP hydrolysis activity"/>
    <property type="evidence" value="ECO:0007669"/>
    <property type="project" value="InterPro"/>
</dbReference>
<name>A0A348AQR1_9FIRM</name>
<sequence length="264" mass="28757">MALLTLEGISLSYSRESNRPALDNVSLTIQEGEFIAVVGPSGCGKSSTIALLAGLIEPSSGTVLLDGKPIHGPGPDRAVVFQDYSLFPWMTALDNIKFALKRAGAAGKKQALDYLKLVGVADAAHKYPGELSGGMKQRVAIARAFALGAPVYLMDEPFGAVDAKNRIYLQDLLLRLWQEGGGKKTVFLVTHDIDEAIYLADRIVIFTPGPGKVRRILEVPFDRPRKRNYLVHDKKYQELRNDILSLLQDDLIGELAKVEGGEGI</sequence>
<dbReference type="PANTHER" id="PTHR42788">
    <property type="entry name" value="TAURINE IMPORT ATP-BINDING PROTEIN-RELATED"/>
    <property type="match status" value="1"/>
</dbReference>
<proteinExistence type="predicted"/>
<dbReference type="KEGG" id="mana:MAMMFC1_04126"/>
<evidence type="ECO:0000256" key="3">
    <source>
        <dbReference type="ARBA" id="ARBA00022840"/>
    </source>
</evidence>
<dbReference type="PROSITE" id="PS00211">
    <property type="entry name" value="ABC_TRANSPORTER_1"/>
    <property type="match status" value="1"/>
</dbReference>
<keyword evidence="1" id="KW-0813">Transport</keyword>
<keyword evidence="3 5" id="KW-0067">ATP-binding</keyword>
<dbReference type="SMART" id="SM00382">
    <property type="entry name" value="AAA"/>
    <property type="match status" value="1"/>
</dbReference>
<dbReference type="PROSITE" id="PS50893">
    <property type="entry name" value="ABC_TRANSPORTER_2"/>
    <property type="match status" value="1"/>
</dbReference>
<evidence type="ECO:0000259" key="4">
    <source>
        <dbReference type="PROSITE" id="PS50893"/>
    </source>
</evidence>
<keyword evidence="5" id="KW-0378">Hydrolase</keyword>